<evidence type="ECO:0000256" key="4">
    <source>
        <dbReference type="ARBA" id="ARBA00031123"/>
    </source>
</evidence>
<evidence type="ECO:0000313" key="6">
    <source>
        <dbReference type="Proteomes" id="UP000695022"/>
    </source>
</evidence>
<dbReference type="InterPro" id="IPR043129">
    <property type="entry name" value="ATPase_NBD"/>
</dbReference>
<keyword evidence="6" id="KW-1185">Reference proteome</keyword>
<feature type="domain" description="ATPase BadF/BadG/BcrA/BcrD type" evidence="5">
    <location>
        <begin position="5"/>
        <end position="250"/>
    </location>
</feature>
<dbReference type="EC" id="2.7.1.59" evidence="2"/>
<dbReference type="InterPro" id="IPR002731">
    <property type="entry name" value="ATPase_BadF"/>
</dbReference>
<dbReference type="PANTHER" id="PTHR12862:SF0">
    <property type="entry name" value="N-ACETYL-D-GLUCOSAMINE KINASE"/>
    <property type="match status" value="1"/>
</dbReference>
<comment type="similarity">
    <text evidence="1">Belongs to the eukaryotic-type N-acetylglucosamine kinase family.</text>
</comment>
<proteinExistence type="inferred from homology"/>
<dbReference type="Pfam" id="PF01869">
    <property type="entry name" value="BcrAD_BadFG"/>
    <property type="match status" value="1"/>
</dbReference>
<evidence type="ECO:0000256" key="2">
    <source>
        <dbReference type="ARBA" id="ARBA00012122"/>
    </source>
</evidence>
<evidence type="ECO:0000259" key="5">
    <source>
        <dbReference type="Pfam" id="PF01869"/>
    </source>
</evidence>
<dbReference type="Proteomes" id="UP000695022">
    <property type="component" value="Unplaced"/>
</dbReference>
<gene>
    <name evidence="7" type="primary">LOC106806205</name>
</gene>
<evidence type="ECO:0000256" key="3">
    <source>
        <dbReference type="ARBA" id="ARBA00014974"/>
    </source>
</evidence>
<sequence>MYFAGIEGGATTSHIVITNEGGEILSRSDGPSTNHWMVGVDECQARIMKMIQDAKQKAGINLDIPLTSVGLSLSGGEKDMDVIIDNLHKKDQHLSKSYHIYNDTQGSIFSASNKGGMVMIAGTGTNCRVVNPDGSTYNCGGWGHLLGDEAGAYWISNRAIKYVFDADDNLEHPPADVSTVRKLMLSHYKLRVQRQDLLDHLYRKIDKPKLASFCKGKFFAKAATETGDMLSRHVFSEAGMMIAKHICALEPHINKVGGLS</sequence>
<protein>
    <recommendedName>
        <fullName evidence="3">N-acetyl-D-glucosamine kinase</fullName>
        <ecNumber evidence="2">2.7.1.59</ecNumber>
    </recommendedName>
    <alternativeName>
        <fullName evidence="4">GlcNAc kinase</fullName>
    </alternativeName>
</protein>
<dbReference type="PANTHER" id="PTHR12862">
    <property type="entry name" value="BADF TYPE ATPASE DOMAIN-CONTAINING PROTEIN"/>
    <property type="match status" value="1"/>
</dbReference>
<evidence type="ECO:0000313" key="7">
    <source>
        <dbReference type="RefSeq" id="XP_014663559.1"/>
    </source>
</evidence>
<dbReference type="GeneID" id="106806205"/>
<dbReference type="InterPro" id="IPR039758">
    <property type="entry name" value="NAGK-like"/>
</dbReference>
<reference evidence="7" key="1">
    <citation type="submission" date="2025-08" db="UniProtKB">
        <authorList>
            <consortium name="RefSeq"/>
        </authorList>
    </citation>
    <scope>IDENTIFICATION</scope>
</reference>
<dbReference type="Gene3D" id="3.30.420.40">
    <property type="match status" value="2"/>
</dbReference>
<organism evidence="6 7">
    <name type="scientific">Priapulus caudatus</name>
    <name type="common">Priapulid worm</name>
    <dbReference type="NCBI Taxonomy" id="37621"/>
    <lineage>
        <taxon>Eukaryota</taxon>
        <taxon>Metazoa</taxon>
        <taxon>Ecdysozoa</taxon>
        <taxon>Scalidophora</taxon>
        <taxon>Priapulida</taxon>
        <taxon>Priapulimorpha</taxon>
        <taxon>Priapulimorphida</taxon>
        <taxon>Priapulidae</taxon>
        <taxon>Priapulus</taxon>
    </lineage>
</organism>
<dbReference type="SUPFAM" id="SSF53067">
    <property type="entry name" value="Actin-like ATPase domain"/>
    <property type="match status" value="2"/>
</dbReference>
<dbReference type="RefSeq" id="XP_014663559.1">
    <property type="nucleotide sequence ID" value="XM_014808073.1"/>
</dbReference>
<name>A0ABM1DUD8_PRICU</name>
<accession>A0ABM1DUD8</accession>
<evidence type="ECO:0000256" key="1">
    <source>
        <dbReference type="ARBA" id="ARBA00006198"/>
    </source>
</evidence>